<comment type="subunit">
    <text evidence="4">Associated with the spliceosome.</text>
</comment>
<dbReference type="Gene3D" id="1.25.40.10">
    <property type="entry name" value="Tetratricopeptide repeat domain"/>
    <property type="match status" value="4"/>
</dbReference>
<keyword evidence="7" id="KW-0747">Spliceosome</keyword>
<gene>
    <name evidence="16" type="ORF">MTR67_011669</name>
</gene>
<dbReference type="Proteomes" id="UP001234989">
    <property type="component" value="Chromosome 3"/>
</dbReference>
<feature type="domain" description="A20-type" evidence="15">
    <location>
        <begin position="8"/>
        <end position="42"/>
    </location>
</feature>
<evidence type="ECO:0000259" key="15">
    <source>
        <dbReference type="PROSITE" id="PS51036"/>
    </source>
</evidence>
<dbReference type="EMBL" id="CP133614">
    <property type="protein sequence ID" value="WMV18284.1"/>
    <property type="molecule type" value="Genomic_DNA"/>
</dbReference>
<keyword evidence="17" id="KW-1185">Reference proteome</keyword>
<keyword evidence="9" id="KW-0863">Zinc-finger</keyword>
<comment type="subcellular location">
    <subcellularLocation>
        <location evidence="2">Nucleus</location>
    </subcellularLocation>
</comment>
<evidence type="ECO:0000256" key="12">
    <source>
        <dbReference type="ARBA" id="ARBA00023242"/>
    </source>
</evidence>
<dbReference type="FunFam" id="1.25.40.10:FF:000390">
    <property type="entry name" value="Tetratricopeptide repeat (TPR)-like superfamily protein"/>
    <property type="match status" value="1"/>
</dbReference>
<dbReference type="Pfam" id="PF23233">
    <property type="entry name" value="HAT_Syf1_CNRKL1_N"/>
    <property type="match status" value="1"/>
</dbReference>
<dbReference type="InterPro" id="IPR056350">
    <property type="entry name" value="HAT_Syf1_central"/>
</dbReference>
<keyword evidence="5" id="KW-0507">mRNA processing</keyword>
<evidence type="ECO:0000256" key="3">
    <source>
        <dbReference type="ARBA" id="ARBA00008644"/>
    </source>
</evidence>
<dbReference type="AlphaFoldDB" id="A0AAF0Q786"/>
<dbReference type="GO" id="GO:0000349">
    <property type="term" value="P:generation of catalytic spliceosome for first transesterification step"/>
    <property type="evidence" value="ECO:0007669"/>
    <property type="project" value="TreeGrafter"/>
</dbReference>
<evidence type="ECO:0000256" key="5">
    <source>
        <dbReference type="ARBA" id="ARBA00022664"/>
    </source>
</evidence>
<evidence type="ECO:0000256" key="13">
    <source>
        <dbReference type="ARBA" id="ARBA00039472"/>
    </source>
</evidence>
<dbReference type="Pfam" id="PF23220">
    <property type="entry name" value="HAT_Syf1_M"/>
    <property type="match status" value="1"/>
</dbReference>
<dbReference type="FunFam" id="1.25.40.10:FF:000038">
    <property type="entry name" value="Putative pre-mRNA-splicing factor SYF1"/>
    <property type="match status" value="1"/>
</dbReference>
<evidence type="ECO:0000313" key="17">
    <source>
        <dbReference type="Proteomes" id="UP001234989"/>
    </source>
</evidence>
<name>A0AAF0Q786_SOLVR</name>
<dbReference type="SUPFAM" id="SSF57716">
    <property type="entry name" value="Glucocorticoid receptor-like (DNA-binding domain)"/>
    <property type="match status" value="1"/>
</dbReference>
<dbReference type="SUPFAM" id="SSF48452">
    <property type="entry name" value="TPR-like"/>
    <property type="match status" value="4"/>
</dbReference>
<dbReference type="PROSITE" id="PS51036">
    <property type="entry name" value="ZF_A20"/>
    <property type="match status" value="1"/>
</dbReference>
<dbReference type="InterPro" id="IPR002653">
    <property type="entry name" value="Znf_A20"/>
</dbReference>
<dbReference type="InterPro" id="IPR055430">
    <property type="entry name" value="HAT_Syf1_CNRKL1_C"/>
</dbReference>
<dbReference type="GO" id="GO:0071007">
    <property type="term" value="C:U2-type catalytic step 2 spliceosome"/>
    <property type="evidence" value="ECO:0007669"/>
    <property type="project" value="TreeGrafter"/>
</dbReference>
<dbReference type="InterPro" id="IPR045075">
    <property type="entry name" value="Syf1-like"/>
</dbReference>
<keyword evidence="12" id="KW-0539">Nucleus</keyword>
<dbReference type="InterPro" id="IPR055433">
    <property type="entry name" value="HAT_Syf1-like_N"/>
</dbReference>
<sequence>MEQNDTGCQAPVLCVNNCGFFGTAATMTMYSKCYKDMIFKQEQANFAASSIENFVNGSSSACVKAVDVAVTVQEGPAESLVIPTQVAAPVESVQVEKAKEGPNRCTTCRRRVGLQALPGSNKIWHAYLRECLELVRNLPINHSLYQALNNTFERALVTMHKMPRIWIMYLVSLTQQKLVTRTRRTFDRALCAFPVTQHDRIWEHYLVFVSQRGIPIETSLRVYRRHLKYDPSHIEDLLEFLLNSELCQEAAERGGIKKFTDEVGRLWTSLADYYIRGKLVEKARDIFEEGMTTVVTVRDFSVIFDAYSQFEEKEDVDEEDDRLNVAKLKKKLKEFWLNDDKDIDLRLARLEHHMDRRPELANSVLLRQNPHNVEQWHRRVKLFEGNPTKQLLTFTEAVRTIDPMKAVGKPHTLWVAFAKLYENHKDNANARVIFDKAVQVNYKTVDHLASVWCEWAEMELRHRNFKGALELMRRATAEPTVEVKRRVAADGYEPVQIKLHKSLRLWLLFVDLEENLGSLESTRVVYERILILRIATPQLIINYAVLLEDHKYFEDAFKVYERGVKIFKYPHVKDIWVTYLSKFVKRYGKSKLERARELFEHAVEQTPADAVKPLYLQYAKLEEDYGLAKRAMRVYDQATKAVPANEKLSMYEIYIARAAEIFGVPRTREIYEQAIESGLPDKDVKVMCLKYAELEKSLGAIDRARALHKHSSQFADPRSDHDFWNKWHEFEVQHGNEDTFREMLCVKRSVSASYSQVKKYSINH</sequence>
<comment type="function">
    <text evidence="1">May be involved in environmental stress response.</text>
</comment>
<evidence type="ECO:0000256" key="11">
    <source>
        <dbReference type="ARBA" id="ARBA00023187"/>
    </source>
</evidence>
<evidence type="ECO:0000256" key="10">
    <source>
        <dbReference type="ARBA" id="ARBA00022833"/>
    </source>
</evidence>
<dbReference type="FunFam" id="1.25.40.10:FF:000023">
    <property type="entry name" value="Pre-mRNA-splicing factor SYF1"/>
    <property type="match status" value="1"/>
</dbReference>
<dbReference type="PANTHER" id="PTHR11246">
    <property type="entry name" value="PRE-MRNA SPLICING FACTOR"/>
    <property type="match status" value="1"/>
</dbReference>
<evidence type="ECO:0000256" key="7">
    <source>
        <dbReference type="ARBA" id="ARBA00022728"/>
    </source>
</evidence>
<dbReference type="GO" id="GO:0071014">
    <property type="term" value="C:post-mRNA release spliceosomal complex"/>
    <property type="evidence" value="ECO:0007669"/>
    <property type="project" value="TreeGrafter"/>
</dbReference>
<organism evidence="16 17">
    <name type="scientific">Solanum verrucosum</name>
    <dbReference type="NCBI Taxonomy" id="315347"/>
    <lineage>
        <taxon>Eukaryota</taxon>
        <taxon>Viridiplantae</taxon>
        <taxon>Streptophyta</taxon>
        <taxon>Embryophyta</taxon>
        <taxon>Tracheophyta</taxon>
        <taxon>Spermatophyta</taxon>
        <taxon>Magnoliopsida</taxon>
        <taxon>eudicotyledons</taxon>
        <taxon>Gunneridae</taxon>
        <taxon>Pentapetalae</taxon>
        <taxon>asterids</taxon>
        <taxon>lamiids</taxon>
        <taxon>Solanales</taxon>
        <taxon>Solanaceae</taxon>
        <taxon>Solanoideae</taxon>
        <taxon>Solaneae</taxon>
        <taxon>Solanum</taxon>
    </lineage>
</organism>
<evidence type="ECO:0000256" key="2">
    <source>
        <dbReference type="ARBA" id="ARBA00004123"/>
    </source>
</evidence>
<evidence type="ECO:0000313" key="16">
    <source>
        <dbReference type="EMBL" id="WMV18284.1"/>
    </source>
</evidence>
<dbReference type="GO" id="GO:0003677">
    <property type="term" value="F:DNA binding"/>
    <property type="evidence" value="ECO:0007669"/>
    <property type="project" value="InterPro"/>
</dbReference>
<protein>
    <recommendedName>
        <fullName evidence="13">Pre-mRNA-splicing factor SYF1</fullName>
    </recommendedName>
    <alternativeName>
        <fullName evidence="14">Pre-mRNA-splicing factor syf1</fullName>
    </alternativeName>
</protein>
<evidence type="ECO:0000256" key="1">
    <source>
        <dbReference type="ARBA" id="ARBA00003732"/>
    </source>
</evidence>
<keyword evidence="11" id="KW-0508">mRNA splicing</keyword>
<dbReference type="Pfam" id="PF23231">
    <property type="entry name" value="HAT_Syf1_CNRKL1_C"/>
    <property type="match status" value="1"/>
</dbReference>
<dbReference type="InterPro" id="IPR003107">
    <property type="entry name" value="HAT"/>
</dbReference>
<dbReference type="GO" id="GO:0008270">
    <property type="term" value="F:zinc ion binding"/>
    <property type="evidence" value="ECO:0007669"/>
    <property type="project" value="UniProtKB-KW"/>
</dbReference>
<dbReference type="Gene3D" id="1.20.5.4770">
    <property type="match status" value="1"/>
</dbReference>
<keyword evidence="10" id="KW-0862">Zinc</keyword>
<proteinExistence type="inferred from homology"/>
<accession>A0AAF0Q786</accession>
<dbReference type="GO" id="GO:0000974">
    <property type="term" value="C:Prp19 complex"/>
    <property type="evidence" value="ECO:0007669"/>
    <property type="project" value="TreeGrafter"/>
</dbReference>
<evidence type="ECO:0000256" key="4">
    <source>
        <dbReference type="ARBA" id="ARBA00011524"/>
    </source>
</evidence>
<evidence type="ECO:0000256" key="14">
    <source>
        <dbReference type="ARBA" id="ARBA00067212"/>
    </source>
</evidence>
<dbReference type="SMART" id="SM00259">
    <property type="entry name" value="ZnF_A20"/>
    <property type="match status" value="1"/>
</dbReference>
<dbReference type="PANTHER" id="PTHR11246:SF5">
    <property type="entry name" value="PRE-MRNA-SPLICING FACTOR SYF1"/>
    <property type="match status" value="1"/>
</dbReference>
<keyword evidence="6" id="KW-0479">Metal-binding</keyword>
<dbReference type="Pfam" id="PF01754">
    <property type="entry name" value="zf-A20"/>
    <property type="match status" value="1"/>
</dbReference>
<reference evidence="16" key="1">
    <citation type="submission" date="2023-08" db="EMBL/GenBank/DDBJ databases">
        <title>A de novo genome assembly of Solanum verrucosum Schlechtendal, a Mexican diploid species geographically isolated from the other diploid A-genome species in potato relatives.</title>
        <authorList>
            <person name="Hosaka K."/>
        </authorList>
    </citation>
    <scope>NUCLEOTIDE SEQUENCE</scope>
    <source>
        <tissue evidence="16">Young leaves</tissue>
    </source>
</reference>
<dbReference type="InterPro" id="IPR011990">
    <property type="entry name" value="TPR-like_helical_dom_sf"/>
</dbReference>
<evidence type="ECO:0000256" key="8">
    <source>
        <dbReference type="ARBA" id="ARBA00022737"/>
    </source>
</evidence>
<evidence type="ECO:0000256" key="6">
    <source>
        <dbReference type="ARBA" id="ARBA00022723"/>
    </source>
</evidence>
<evidence type="ECO:0000256" key="9">
    <source>
        <dbReference type="ARBA" id="ARBA00022771"/>
    </source>
</evidence>
<dbReference type="SMART" id="SM00386">
    <property type="entry name" value="HAT"/>
    <property type="match status" value="10"/>
</dbReference>
<keyword evidence="8" id="KW-0677">Repeat</keyword>
<comment type="similarity">
    <text evidence="3">Belongs to the crooked-neck family.</text>
</comment>